<evidence type="ECO:0000256" key="2">
    <source>
        <dbReference type="ARBA" id="ARBA00038251"/>
    </source>
</evidence>
<proteinExistence type="inferred from homology"/>
<dbReference type="Pfam" id="PF13181">
    <property type="entry name" value="TPR_8"/>
    <property type="match status" value="3"/>
</dbReference>
<dbReference type="PANTHER" id="PTHR23083:SF464">
    <property type="entry name" value="TETRATRICOPEPTIDE REPEAT DOMAIN 7, ISOFORM A"/>
    <property type="match status" value="1"/>
</dbReference>
<sequence>MSSKNVKSTRVESDLAGCREEGNWSKILELAEQLSSSKALLYNLMVGEAKLEMFLEENPPIESNIAKAKTGLIEAKSYLTESISELSTQAGMSIDGHMLLAKLCYACGNYDEAMQHCTEAKLNSVIQTDLQIRNIRILGESFAVKGLCQEKLRPSSSSRFKKTEWIEGVIKNYEQATNLGILYLQELDYKENQLMLPSPIGGNAPSISNSNANSAAGSHSPQPVNMTHSLSILVETAILRLPLLLIDSSNYSGAINTFRNILSACEAHGSHSIRLILTYQFAEFLLRKVSPKHYSLPTQNTPSKKQLSNTRKPKKYNTLNMFMPRSEHEEIILLLIISEAMAARNAVLSQSPEFKEARIRAFSLATAIYDLLTFALVLWGQYNVLYESFERAMKFSADDAHVWMQQALCLEAAGRHVKSLEVLDQVICMQPNAIVPCLLAARICYQHLFKMEEGLIWSQEALKREKTQSQNLLSRCHLYIGIGAQCMALTSFLKSVKDKYHVLCFESLTKAQKLDPNDHLIYYYLAFYYACLAKVPDATVKVRQALTLNPEHIPSLQLSILLLSAQKKINEAKTLLESSLDDFPDHIGLLFIRARIELQTEGSDVALVTAKHMLSMCKASASNEGGSPSIEHTDNKSIFQLYTTEHSDKDSNSLGPARIEQALSEVASSISSLVPQRPVTNTVWHTQQNVWLLLAEIYLSQEEFDSANNCLLEAASIFPLSHHIMFMRGLFHEKRNEFNEAKQCYQNAVTVHPAHLKSLQHLGLMYHYLGSHRLAEKTLRDAAKINPCAPETWYNLGKVLESLGETDSATDSMATALQVEMVSPIMQYTSIPLPFD</sequence>
<feature type="repeat" description="TPR" evidence="3">
    <location>
        <begin position="790"/>
        <end position="823"/>
    </location>
</feature>
<reference evidence="5 6" key="1">
    <citation type="submission" date="2019-08" db="EMBL/GenBank/DDBJ databases">
        <authorList>
            <person name="Alioto T."/>
            <person name="Alioto T."/>
            <person name="Gomez Garrido J."/>
        </authorList>
    </citation>
    <scope>NUCLEOTIDE SEQUENCE [LARGE SCALE GENOMIC DNA]</scope>
</reference>
<comment type="similarity">
    <text evidence="2">Belongs to the YPP1 family.</text>
</comment>
<feature type="domain" description="Tetratricopeptide repeat protein 7 N-terminal" evidence="4">
    <location>
        <begin position="209"/>
        <end position="388"/>
    </location>
</feature>
<organism evidence="5 6">
    <name type="scientific">Cinara cedri</name>
    <dbReference type="NCBI Taxonomy" id="506608"/>
    <lineage>
        <taxon>Eukaryota</taxon>
        <taxon>Metazoa</taxon>
        <taxon>Ecdysozoa</taxon>
        <taxon>Arthropoda</taxon>
        <taxon>Hexapoda</taxon>
        <taxon>Insecta</taxon>
        <taxon>Pterygota</taxon>
        <taxon>Neoptera</taxon>
        <taxon>Paraneoptera</taxon>
        <taxon>Hemiptera</taxon>
        <taxon>Sternorrhyncha</taxon>
        <taxon>Aphidomorpha</taxon>
        <taxon>Aphidoidea</taxon>
        <taxon>Aphididae</taxon>
        <taxon>Lachninae</taxon>
        <taxon>Cinara</taxon>
    </lineage>
</organism>
<dbReference type="OrthoDB" id="29013at2759"/>
<dbReference type="SUPFAM" id="SSF48452">
    <property type="entry name" value="TPR-like"/>
    <property type="match status" value="2"/>
</dbReference>
<dbReference type="PANTHER" id="PTHR23083">
    <property type="entry name" value="TETRATRICOPEPTIDE REPEAT PROTEIN, TPR"/>
    <property type="match status" value="1"/>
</dbReference>
<dbReference type="PROSITE" id="PS50005">
    <property type="entry name" value="TPR"/>
    <property type="match status" value="2"/>
</dbReference>
<dbReference type="InterPro" id="IPR051722">
    <property type="entry name" value="Endocytosis_PI4K-reg_protein"/>
</dbReference>
<dbReference type="SMART" id="SM00028">
    <property type="entry name" value="TPR"/>
    <property type="match status" value="7"/>
</dbReference>
<gene>
    <name evidence="5" type="ORF">CINCED_3A012471</name>
</gene>
<dbReference type="GO" id="GO:0005886">
    <property type="term" value="C:plasma membrane"/>
    <property type="evidence" value="ECO:0007669"/>
    <property type="project" value="TreeGrafter"/>
</dbReference>
<dbReference type="InterPro" id="IPR011990">
    <property type="entry name" value="TPR-like_helical_dom_sf"/>
</dbReference>
<evidence type="ECO:0000313" key="5">
    <source>
        <dbReference type="EMBL" id="VVC32690.1"/>
    </source>
</evidence>
<dbReference type="AlphaFoldDB" id="A0A5E4MM80"/>
<dbReference type="GO" id="GO:0072659">
    <property type="term" value="P:protein localization to plasma membrane"/>
    <property type="evidence" value="ECO:0007669"/>
    <property type="project" value="TreeGrafter"/>
</dbReference>
<evidence type="ECO:0000256" key="3">
    <source>
        <dbReference type="PROSITE-ProRule" id="PRU00339"/>
    </source>
</evidence>
<feature type="repeat" description="TPR" evidence="3">
    <location>
        <begin position="722"/>
        <end position="755"/>
    </location>
</feature>
<evidence type="ECO:0000256" key="1">
    <source>
        <dbReference type="ARBA" id="ARBA00002550"/>
    </source>
</evidence>
<keyword evidence="6" id="KW-1185">Reference proteome</keyword>
<dbReference type="EMBL" id="CABPRJ010000958">
    <property type="protein sequence ID" value="VVC32690.1"/>
    <property type="molecule type" value="Genomic_DNA"/>
</dbReference>
<keyword evidence="3" id="KW-0802">TPR repeat</keyword>
<protein>
    <submittedName>
        <fullName evidence="5">Tetratricopeptide repeat,Tetratricopeptide repeat-containing domain,Tetratricopeptide-like helical</fullName>
    </submittedName>
</protein>
<name>A0A5E4MM80_9HEMI</name>
<dbReference type="Gene3D" id="1.25.40.10">
    <property type="entry name" value="Tetratricopeptide repeat domain"/>
    <property type="match status" value="2"/>
</dbReference>
<dbReference type="InterPro" id="IPR019734">
    <property type="entry name" value="TPR_rpt"/>
</dbReference>
<accession>A0A5E4MM80</accession>
<dbReference type="InterPro" id="IPR045819">
    <property type="entry name" value="TTC7_N"/>
</dbReference>
<evidence type="ECO:0000259" key="4">
    <source>
        <dbReference type="Pfam" id="PF19440"/>
    </source>
</evidence>
<feature type="domain" description="Tetratricopeptide repeat protein 7 N-terminal" evidence="4">
    <location>
        <begin position="5"/>
        <end position="189"/>
    </location>
</feature>
<evidence type="ECO:0000313" key="6">
    <source>
        <dbReference type="Proteomes" id="UP000325440"/>
    </source>
</evidence>
<dbReference type="Proteomes" id="UP000325440">
    <property type="component" value="Unassembled WGS sequence"/>
</dbReference>
<dbReference type="GO" id="GO:0046854">
    <property type="term" value="P:phosphatidylinositol phosphate biosynthetic process"/>
    <property type="evidence" value="ECO:0007669"/>
    <property type="project" value="TreeGrafter"/>
</dbReference>
<comment type="function">
    <text evidence="1">Involved in endocytosis.</text>
</comment>
<dbReference type="Pfam" id="PF19440">
    <property type="entry name" value="TTC7_N"/>
    <property type="match status" value="2"/>
</dbReference>